<accession>A0AB39S412</accession>
<proteinExistence type="predicted"/>
<sequence>MSDENDLARPRATPAPRRRLPAFAQPPPTGLAHPLNQLAPDLEPPWTKEDTDTPDRTASYTHPEGHRIGLRLQGGDLIIQTWIAAGPHLPTVPDGTAAEQAEAQAANDARLQPGRTWHRTIPIRHTDDIAAAIDAVLRDGLIRSLTTKPKRIRATTYGPAPETSNRPQQAHATQKEGTPK</sequence>
<gene>
    <name evidence="2" type="ORF">AB5J50_16700</name>
</gene>
<organism evidence="2">
    <name type="scientific">Streptomyces sp. R35</name>
    <dbReference type="NCBI Taxonomy" id="3238630"/>
    <lineage>
        <taxon>Bacteria</taxon>
        <taxon>Bacillati</taxon>
        <taxon>Actinomycetota</taxon>
        <taxon>Actinomycetes</taxon>
        <taxon>Kitasatosporales</taxon>
        <taxon>Streptomycetaceae</taxon>
        <taxon>Streptomyces</taxon>
    </lineage>
</organism>
<dbReference type="RefSeq" id="WP_369258845.1">
    <property type="nucleotide sequence ID" value="NZ_CP163440.1"/>
</dbReference>
<feature type="compositionally biased region" description="Basic and acidic residues" evidence="1">
    <location>
        <begin position="46"/>
        <end position="55"/>
    </location>
</feature>
<evidence type="ECO:0000313" key="2">
    <source>
        <dbReference type="EMBL" id="XDQ62323.1"/>
    </source>
</evidence>
<name>A0AB39S412_9ACTN</name>
<dbReference type="AlphaFoldDB" id="A0AB39S412"/>
<feature type="region of interest" description="Disordered" evidence="1">
    <location>
        <begin position="1"/>
        <end position="64"/>
    </location>
</feature>
<feature type="region of interest" description="Disordered" evidence="1">
    <location>
        <begin position="147"/>
        <end position="180"/>
    </location>
</feature>
<evidence type="ECO:0000256" key="1">
    <source>
        <dbReference type="SAM" id="MobiDB-lite"/>
    </source>
</evidence>
<reference evidence="2" key="1">
    <citation type="submission" date="2024-07" db="EMBL/GenBank/DDBJ databases">
        <authorList>
            <person name="Yu S.T."/>
        </authorList>
    </citation>
    <scope>NUCLEOTIDE SEQUENCE</scope>
    <source>
        <strain evidence="2">R35</strain>
    </source>
</reference>
<protein>
    <submittedName>
        <fullName evidence="2">Uncharacterized protein</fullName>
    </submittedName>
</protein>
<feature type="compositionally biased region" description="Polar residues" evidence="1">
    <location>
        <begin position="162"/>
        <end position="172"/>
    </location>
</feature>
<dbReference type="EMBL" id="CP163440">
    <property type="protein sequence ID" value="XDQ62323.1"/>
    <property type="molecule type" value="Genomic_DNA"/>
</dbReference>